<dbReference type="Pfam" id="PF10342">
    <property type="entry name" value="Kre9_KNH"/>
    <property type="match status" value="1"/>
</dbReference>
<evidence type="ECO:0000313" key="4">
    <source>
        <dbReference type="EMBL" id="TPX75980.1"/>
    </source>
</evidence>
<dbReference type="InterPro" id="IPR018466">
    <property type="entry name" value="Kre9/Knh1-like_N"/>
</dbReference>
<name>A0A507FJT3_9FUNG</name>
<proteinExistence type="predicted"/>
<evidence type="ECO:0000256" key="2">
    <source>
        <dbReference type="SAM" id="SignalP"/>
    </source>
</evidence>
<dbReference type="OrthoDB" id="2142925at2759"/>
<reference evidence="4 5" key="1">
    <citation type="journal article" date="2019" name="Sci. Rep.">
        <title>Comparative genomics of chytrid fungi reveal insights into the obligate biotrophic and pathogenic lifestyle of Synchytrium endobioticum.</title>
        <authorList>
            <person name="van de Vossenberg B.T.L.H."/>
            <person name="Warris S."/>
            <person name="Nguyen H.D.T."/>
            <person name="van Gent-Pelzer M.P.E."/>
            <person name="Joly D.L."/>
            <person name="van de Geest H.C."/>
            <person name="Bonants P.J.M."/>
            <person name="Smith D.S."/>
            <person name="Levesque C.A."/>
            <person name="van der Lee T.A.J."/>
        </authorList>
    </citation>
    <scope>NUCLEOTIDE SEQUENCE [LARGE SCALE GENOMIC DNA]</scope>
    <source>
        <strain evidence="4 5">CBS 675.73</strain>
    </source>
</reference>
<keyword evidence="5" id="KW-1185">Reference proteome</keyword>
<evidence type="ECO:0000256" key="1">
    <source>
        <dbReference type="ARBA" id="ARBA00022729"/>
    </source>
</evidence>
<gene>
    <name evidence="4" type="ORF">CcCBS67573_g02729</name>
</gene>
<dbReference type="AlphaFoldDB" id="A0A507FJT3"/>
<dbReference type="EMBL" id="QEAP01000061">
    <property type="protein sequence ID" value="TPX75980.1"/>
    <property type="molecule type" value="Genomic_DNA"/>
</dbReference>
<evidence type="ECO:0000259" key="3">
    <source>
        <dbReference type="Pfam" id="PF10342"/>
    </source>
</evidence>
<comment type="caution">
    <text evidence="4">The sequence shown here is derived from an EMBL/GenBank/DDBJ whole genome shotgun (WGS) entry which is preliminary data.</text>
</comment>
<feature type="signal peptide" evidence="2">
    <location>
        <begin position="1"/>
        <end position="16"/>
    </location>
</feature>
<protein>
    <recommendedName>
        <fullName evidence="3">Yeast cell wall synthesis Kre9/Knh1-like N-terminal domain-containing protein</fullName>
    </recommendedName>
</protein>
<organism evidence="4 5">
    <name type="scientific">Chytriomyces confervae</name>
    <dbReference type="NCBI Taxonomy" id="246404"/>
    <lineage>
        <taxon>Eukaryota</taxon>
        <taxon>Fungi</taxon>
        <taxon>Fungi incertae sedis</taxon>
        <taxon>Chytridiomycota</taxon>
        <taxon>Chytridiomycota incertae sedis</taxon>
        <taxon>Chytridiomycetes</taxon>
        <taxon>Chytridiales</taxon>
        <taxon>Chytriomycetaceae</taxon>
        <taxon>Chytriomyces</taxon>
    </lineage>
</organism>
<feature type="domain" description="Yeast cell wall synthesis Kre9/Knh1-like N-terminal" evidence="3">
    <location>
        <begin position="68"/>
        <end position="165"/>
    </location>
</feature>
<evidence type="ECO:0000313" key="5">
    <source>
        <dbReference type="Proteomes" id="UP000320333"/>
    </source>
</evidence>
<keyword evidence="1 2" id="KW-0732">Signal</keyword>
<accession>A0A507FJT3</accession>
<dbReference type="Proteomes" id="UP000320333">
    <property type="component" value="Unassembled WGS sequence"/>
</dbReference>
<sequence length="211" mass="21161">MQVVAALLLSAVSAMAQSSDTVAASAATTSSAAAASSSAAPTSAAAPPTSGGDTCTTAKGGFISIIQPLNNMPIAAGKNFTITWDLKSRSDETFNTASIGFELLDASNPNNVVSLGSLVTSANVADGLVNAMIPATTKIVKSYAVRSTYRDNGNWRYCFSPQFTITGLSQVVTTSAVASVAPTAAPATTSKSSAEVMVGSAFAAVAALFAF</sequence>
<feature type="chain" id="PRO_5021453576" description="Yeast cell wall synthesis Kre9/Knh1-like N-terminal domain-containing protein" evidence="2">
    <location>
        <begin position="17"/>
        <end position="211"/>
    </location>
</feature>